<proteinExistence type="predicted"/>
<evidence type="ECO:0000256" key="1">
    <source>
        <dbReference type="SAM" id="MobiDB-lite"/>
    </source>
</evidence>
<dbReference type="Gene3D" id="3.40.50.300">
    <property type="entry name" value="P-loop containing nucleotide triphosphate hydrolases"/>
    <property type="match status" value="2"/>
</dbReference>
<feature type="compositionally biased region" description="Acidic residues" evidence="1">
    <location>
        <begin position="158"/>
        <end position="174"/>
    </location>
</feature>
<name>A0A6C0LQC6_9ZZZZ</name>
<sequence length="1170" mass="130563">MLLYHGVGVGKTCTAVLTAESFLELSPKNKVFILAPPAIQDGFYRTIFDINRVKLGTEADDLNEHEGCTGNRYLELTQTQYEREKKDIEFRVNKLIKKRYAIMGYVAFRNMVRDILDQIPKNLAPERKLVQETRLLQKALSGCLIIVDEAHNLRTVSDEADEDDDAVDDADDEKNDASAGKKLTPFLKRVLNLCEGNKLLLMTATPMYNSYLEIINLLEFLQIVDKVEEDKRIRKSDIQFTETGELTPASEQKIIEISNSRVSYMRGENPKAFPARLDPPEAMRVRTWPSQTPNGIPLTNALEKQNAMRLPLVKCELNGESLTVLQTETDRLIKAKGLGIRTIDSLLQAGNCIFPGATMDSRYGSQGFGNWFAVRGIPGSFESTRLSTLPQYTPANADTEYGWMINSESHLKQYSPKFFNVLQTIQKSEGISFVYSRFVENGAIIFCLLLEANGYTPWGRSAPLFSKGAVSPGGRQCSKCSRKEVGHPSDNHKFSPAFYALLTASDVKTGDKQSLPLSPNNTRVIQVARDPSNVDGGKIKVIVGSQVAGEGLDLKAIRDVHILEGWFHLSKEEQIVGRGIRYCSHQMLKDKRKHNCTIHLYVNTFPAALNKETIDLYSYRKAMNKAVLVGNVSRALKRGAVDCNLNHDIVLISGLSKVKMTTSLNPDKEIEVDLNDRDYTPICDWSTCSFECKPSVPVATLPEDTSTYDLFAARFMEHNLIATLKRIFKEQTFYKWEDLATLFSDIPRQTLISLLMRSVDNPSIVLENGEWQGHLVLRNHLFLFQPTSIKDQSIPIALRYGQYPVKRDSYDPIISAPVAAPPVAAKPIAVVPRLPSAAAAATVAGPAAPGPAVPDEVPPQEVPEFVAQGLAVDQPAPEKAVITQFWALSNQWIDSWTAPFPETIPADYDASILKIAGNDADRRDNIKTRLTKLQWWAKSIHSAGQDASAIADLKKAARQYIWDLFLKPTEQYQLFSEDAPYLEEAIDPEQTIRAGAGPSAITAFRYLDPISHEPVYLCNEAVCPPSILNVFKSSKTDPVVNAVADQTTTGEIYGTLVPWERSYIFKTNAPKPKGKEPGGGAACAIVSTVSGHKKKLVEIGDILARFSEGKRFDLTEEQFKSGRKLQGAPNFCALMEIVLRWMDIRRLRYGGLRFFYRPLSAYYSKHKSKK</sequence>
<accession>A0A6C0LQC6</accession>
<evidence type="ECO:0000259" key="2">
    <source>
        <dbReference type="PROSITE" id="PS51192"/>
    </source>
</evidence>
<dbReference type="PROSITE" id="PS51192">
    <property type="entry name" value="HELICASE_ATP_BIND_1"/>
    <property type="match status" value="1"/>
</dbReference>
<dbReference type="SUPFAM" id="SSF52540">
    <property type="entry name" value="P-loop containing nucleoside triphosphate hydrolases"/>
    <property type="match status" value="2"/>
</dbReference>
<dbReference type="EMBL" id="MN740536">
    <property type="protein sequence ID" value="QHU32178.1"/>
    <property type="molecule type" value="Genomic_DNA"/>
</dbReference>
<reference evidence="3" key="1">
    <citation type="journal article" date="2020" name="Nature">
        <title>Giant virus diversity and host interactions through global metagenomics.</title>
        <authorList>
            <person name="Schulz F."/>
            <person name="Roux S."/>
            <person name="Paez-Espino D."/>
            <person name="Jungbluth S."/>
            <person name="Walsh D.A."/>
            <person name="Denef V.J."/>
            <person name="McMahon K.D."/>
            <person name="Konstantinidis K.T."/>
            <person name="Eloe-Fadrosh E.A."/>
            <person name="Kyrpides N.C."/>
            <person name="Woyke T."/>
        </authorList>
    </citation>
    <scope>NUCLEOTIDE SEQUENCE</scope>
    <source>
        <strain evidence="3">GVMAG-M-3300027963-9</strain>
    </source>
</reference>
<feature type="domain" description="Helicase ATP-binding" evidence="2">
    <location>
        <begin position="75"/>
        <end position="224"/>
    </location>
</feature>
<dbReference type="InterPro" id="IPR014001">
    <property type="entry name" value="Helicase_ATP-bd"/>
</dbReference>
<feature type="region of interest" description="Disordered" evidence="1">
    <location>
        <begin position="157"/>
        <end position="178"/>
    </location>
</feature>
<dbReference type="Pfam" id="PF00271">
    <property type="entry name" value="Helicase_C"/>
    <property type="match status" value="1"/>
</dbReference>
<organism evidence="3">
    <name type="scientific">viral metagenome</name>
    <dbReference type="NCBI Taxonomy" id="1070528"/>
    <lineage>
        <taxon>unclassified sequences</taxon>
        <taxon>metagenomes</taxon>
        <taxon>organismal metagenomes</taxon>
    </lineage>
</organism>
<protein>
    <recommendedName>
        <fullName evidence="2">Helicase ATP-binding domain-containing protein</fullName>
    </recommendedName>
</protein>
<dbReference type="AlphaFoldDB" id="A0A6C0LQC6"/>
<dbReference type="InterPro" id="IPR027417">
    <property type="entry name" value="P-loop_NTPase"/>
</dbReference>
<dbReference type="CDD" id="cd18785">
    <property type="entry name" value="SF2_C"/>
    <property type="match status" value="1"/>
</dbReference>
<evidence type="ECO:0000313" key="3">
    <source>
        <dbReference type="EMBL" id="QHU32178.1"/>
    </source>
</evidence>
<dbReference type="InterPro" id="IPR001650">
    <property type="entry name" value="Helicase_C-like"/>
</dbReference>